<evidence type="ECO:0000259" key="2">
    <source>
        <dbReference type="Pfam" id="PF13976"/>
    </source>
</evidence>
<feature type="compositionally biased region" description="Low complexity" evidence="1">
    <location>
        <begin position="273"/>
        <end position="287"/>
    </location>
</feature>
<gene>
    <name evidence="4" type="ORF">QN277_014565</name>
</gene>
<dbReference type="InterPro" id="IPR025724">
    <property type="entry name" value="GAG-pre-integrase_dom"/>
</dbReference>
<evidence type="ECO:0008006" key="6">
    <source>
        <dbReference type="Google" id="ProtNLM"/>
    </source>
</evidence>
<protein>
    <recommendedName>
        <fullName evidence="6">GAG-pre-integrase domain-containing protein</fullName>
    </recommendedName>
</protein>
<dbReference type="PANTHER" id="PTHR47481">
    <property type="match status" value="1"/>
</dbReference>
<organism evidence="4 5">
    <name type="scientific">Acacia crassicarpa</name>
    <name type="common">northern wattle</name>
    <dbReference type="NCBI Taxonomy" id="499986"/>
    <lineage>
        <taxon>Eukaryota</taxon>
        <taxon>Viridiplantae</taxon>
        <taxon>Streptophyta</taxon>
        <taxon>Embryophyta</taxon>
        <taxon>Tracheophyta</taxon>
        <taxon>Spermatophyta</taxon>
        <taxon>Magnoliopsida</taxon>
        <taxon>eudicotyledons</taxon>
        <taxon>Gunneridae</taxon>
        <taxon>Pentapetalae</taxon>
        <taxon>rosids</taxon>
        <taxon>fabids</taxon>
        <taxon>Fabales</taxon>
        <taxon>Fabaceae</taxon>
        <taxon>Caesalpinioideae</taxon>
        <taxon>mimosoid clade</taxon>
        <taxon>Acacieae</taxon>
        <taxon>Acacia</taxon>
    </lineage>
</organism>
<dbReference type="AlphaFoldDB" id="A0AAE1IML0"/>
<evidence type="ECO:0000259" key="3">
    <source>
        <dbReference type="Pfam" id="PF22936"/>
    </source>
</evidence>
<feature type="domain" description="Retrovirus-related Pol polyprotein from transposon TNT 1-94-like beta-barrel" evidence="3">
    <location>
        <begin position="342"/>
        <end position="415"/>
    </location>
</feature>
<dbReference type="PANTHER" id="PTHR47481:SF22">
    <property type="entry name" value="RETROTRANSPOSON GAG DOMAIN-CONTAINING PROTEIN"/>
    <property type="match status" value="1"/>
</dbReference>
<evidence type="ECO:0000313" key="4">
    <source>
        <dbReference type="EMBL" id="KAK4252585.1"/>
    </source>
</evidence>
<comment type="caution">
    <text evidence="4">The sequence shown here is derived from an EMBL/GenBank/DDBJ whole genome shotgun (WGS) entry which is preliminary data.</text>
</comment>
<feature type="domain" description="GAG-pre-integrase" evidence="2">
    <location>
        <begin position="465"/>
        <end position="522"/>
    </location>
</feature>
<dbReference type="InterPro" id="IPR054722">
    <property type="entry name" value="PolX-like_BBD"/>
</dbReference>
<dbReference type="Pfam" id="PF14223">
    <property type="entry name" value="Retrotran_gag_2"/>
    <property type="match status" value="1"/>
</dbReference>
<feature type="region of interest" description="Disordered" evidence="1">
    <location>
        <begin position="1"/>
        <end position="25"/>
    </location>
</feature>
<dbReference type="Pfam" id="PF13976">
    <property type="entry name" value="gag_pre-integrs"/>
    <property type="match status" value="1"/>
</dbReference>
<proteinExistence type="predicted"/>
<evidence type="ECO:0000256" key="1">
    <source>
        <dbReference type="SAM" id="MobiDB-lite"/>
    </source>
</evidence>
<name>A0AAE1IML0_9FABA</name>
<dbReference type="EMBL" id="JAWXYG010000023">
    <property type="protein sequence ID" value="KAK4252585.1"/>
    <property type="molecule type" value="Genomic_DNA"/>
</dbReference>
<feature type="region of interest" description="Disordered" evidence="1">
    <location>
        <begin position="255"/>
        <end position="299"/>
    </location>
</feature>
<reference evidence="4" key="1">
    <citation type="submission" date="2023-10" db="EMBL/GenBank/DDBJ databases">
        <title>Chromosome-level genome of the transformable northern wattle, Acacia crassicarpa.</title>
        <authorList>
            <person name="Massaro I."/>
            <person name="Sinha N.R."/>
            <person name="Poethig S."/>
            <person name="Leichty A.R."/>
        </authorList>
    </citation>
    <scope>NUCLEOTIDE SEQUENCE</scope>
    <source>
        <strain evidence="4">Acra3RX</strain>
        <tissue evidence="4">Leaf</tissue>
    </source>
</reference>
<keyword evidence="5" id="KW-1185">Reference proteome</keyword>
<dbReference type="Pfam" id="PF22936">
    <property type="entry name" value="Pol_BBD"/>
    <property type="match status" value="1"/>
</dbReference>
<sequence length="524" mass="57804">MASASSPTASSQTAPQSSVSPTTTVVSPISKTNPLFTSFNQANSIKLDRGNYLLWESIILPIIEGNKLEHHLNCHTEPPPKLIPDVAGMTVNTAFEDWHATNRLLVGWLRNTMSVEVGTHLLHCQSASALWAEARSLASASTKAQIMIYKFDLHRTRKGGMKMEEFLTKMKNIADHLTLAGATVSFDELIIHTLNGLNHEYNAIVVKLIDQTHLSWVEIQAHLLALESRLEQLSQFANLSVEPSVNIAHRGGFSHHRSGSSFHRSSPVTDSDSSYGNWRSGRGSRGNPRGRGGRSACKSGTRGRFCNYCKKPGRDISRYFYLNDDDGHLNFASAGSVADPTWYMDSGANHHVAPSTDYLDQTSASGKSFISTCTGERTPILATGNSKLAPNLNLNKILVVPSSTKKLMSVSQLVHDNAVTIEFNHLGCYVKDWTTGQLVMHDRTNQSLYPVISNAVIKNDEPRQSFPAAEANFAIVNSDFAVWHRKLGHPGKNVVRHILNKCNVRATHSEYDFCDACQYGKSKY</sequence>
<dbReference type="Proteomes" id="UP001293593">
    <property type="component" value="Unassembled WGS sequence"/>
</dbReference>
<evidence type="ECO:0000313" key="5">
    <source>
        <dbReference type="Proteomes" id="UP001293593"/>
    </source>
</evidence>
<accession>A0AAE1IML0</accession>